<feature type="transmembrane region" description="Helical" evidence="1">
    <location>
        <begin position="24"/>
        <end position="46"/>
    </location>
</feature>
<keyword evidence="3" id="KW-1185">Reference proteome</keyword>
<evidence type="ECO:0000313" key="2">
    <source>
        <dbReference type="EMBL" id="MFC6708062.1"/>
    </source>
</evidence>
<dbReference type="RefSeq" id="WP_382404725.1">
    <property type="nucleotide sequence ID" value="NZ_JBHSWH010000001.1"/>
</dbReference>
<protein>
    <submittedName>
        <fullName evidence="2">Uncharacterized protein</fullName>
    </submittedName>
</protein>
<dbReference type="Proteomes" id="UP001596298">
    <property type="component" value="Unassembled WGS sequence"/>
</dbReference>
<dbReference type="EMBL" id="JBHSWH010000001">
    <property type="protein sequence ID" value="MFC6708062.1"/>
    <property type="molecule type" value="Genomic_DNA"/>
</dbReference>
<evidence type="ECO:0000313" key="3">
    <source>
        <dbReference type="Proteomes" id="UP001596298"/>
    </source>
</evidence>
<evidence type="ECO:0000256" key="1">
    <source>
        <dbReference type="SAM" id="Phobius"/>
    </source>
</evidence>
<keyword evidence="1" id="KW-1133">Transmembrane helix</keyword>
<keyword evidence="1" id="KW-0812">Transmembrane</keyword>
<organism evidence="2 3">
    <name type="scientific">Flexivirga alba</name>
    <dbReference type="NCBI Taxonomy" id="702742"/>
    <lineage>
        <taxon>Bacteria</taxon>
        <taxon>Bacillati</taxon>
        <taxon>Actinomycetota</taxon>
        <taxon>Actinomycetes</taxon>
        <taxon>Micrococcales</taxon>
        <taxon>Dermacoccaceae</taxon>
        <taxon>Flexivirga</taxon>
    </lineage>
</organism>
<gene>
    <name evidence="2" type="ORF">ACFQDH_23190</name>
</gene>
<comment type="caution">
    <text evidence="2">The sequence shown here is derived from an EMBL/GenBank/DDBJ whole genome shotgun (WGS) entry which is preliminary data.</text>
</comment>
<proteinExistence type="predicted"/>
<reference evidence="3" key="1">
    <citation type="journal article" date="2019" name="Int. J. Syst. Evol. Microbiol.">
        <title>The Global Catalogue of Microorganisms (GCM) 10K type strain sequencing project: providing services to taxonomists for standard genome sequencing and annotation.</title>
        <authorList>
            <consortium name="The Broad Institute Genomics Platform"/>
            <consortium name="The Broad Institute Genome Sequencing Center for Infectious Disease"/>
            <person name="Wu L."/>
            <person name="Ma J."/>
        </authorList>
    </citation>
    <scope>NUCLEOTIDE SEQUENCE [LARGE SCALE GENOMIC DNA]</scope>
    <source>
        <strain evidence="3">CCUG 58127</strain>
    </source>
</reference>
<sequence>MVILAIAAIVVVWRLDDHPNWPIVGISVGIGAGVMFLLLAAISAVVHHAHRESDFDRILPGP</sequence>
<name>A0ABW2AMM5_9MICO</name>
<accession>A0ABW2AMM5</accession>
<keyword evidence="1" id="KW-0472">Membrane</keyword>